<dbReference type="Gene3D" id="3.90.180.10">
    <property type="entry name" value="Medium-chain alcohol dehydrogenases, catalytic domain"/>
    <property type="match status" value="1"/>
</dbReference>
<evidence type="ECO:0000259" key="2">
    <source>
        <dbReference type="Pfam" id="PF00107"/>
    </source>
</evidence>
<dbReference type="Proteomes" id="UP000752814">
    <property type="component" value="Unassembled WGS sequence"/>
</dbReference>
<evidence type="ECO:0008006" key="6">
    <source>
        <dbReference type="Google" id="ProtNLM"/>
    </source>
</evidence>
<gene>
    <name evidence="4" type="ORF">A3207_04140</name>
</gene>
<dbReference type="Pfam" id="PF08240">
    <property type="entry name" value="ADH_N"/>
    <property type="match status" value="1"/>
</dbReference>
<organism evidence="4 5">
    <name type="scientific">Candidatus Methanomassiliicoccus intestinalis</name>
    <dbReference type="NCBI Taxonomy" id="1406512"/>
    <lineage>
        <taxon>Archaea</taxon>
        <taxon>Methanobacteriati</taxon>
        <taxon>Thermoplasmatota</taxon>
        <taxon>Thermoplasmata</taxon>
        <taxon>Methanomassiliicoccales</taxon>
        <taxon>Methanomassiliicoccaceae</taxon>
        <taxon>Methanomassiliicoccus</taxon>
    </lineage>
</organism>
<accession>A0A8J8PFJ7</accession>
<dbReference type="GO" id="GO:0051262">
    <property type="term" value="P:protein tetramerization"/>
    <property type="evidence" value="ECO:0007669"/>
    <property type="project" value="UniProtKB-ARBA"/>
</dbReference>
<dbReference type="InterPro" id="IPR013149">
    <property type="entry name" value="ADH-like_C"/>
</dbReference>
<dbReference type="PANTHER" id="PTHR43401">
    <property type="entry name" value="L-THREONINE 3-DEHYDROGENASE"/>
    <property type="match status" value="1"/>
</dbReference>
<dbReference type="RefSeq" id="WP_400195412.1">
    <property type="nucleotide sequence ID" value="NZ_CAYAYE010000017.1"/>
</dbReference>
<proteinExistence type="predicted"/>
<evidence type="ECO:0000256" key="1">
    <source>
        <dbReference type="ARBA" id="ARBA00023002"/>
    </source>
</evidence>
<reference evidence="4" key="1">
    <citation type="submission" date="2016-03" db="EMBL/GenBank/DDBJ databases">
        <authorList>
            <person name="Borrel G."/>
            <person name="Mccann A."/>
            <person name="O'Toole P.W."/>
        </authorList>
    </citation>
    <scope>NUCLEOTIDE SEQUENCE</scope>
    <source>
        <strain evidence="4">183</strain>
    </source>
</reference>
<dbReference type="AlphaFoldDB" id="A0A8J8PFJ7"/>
<dbReference type="InterPro" id="IPR036291">
    <property type="entry name" value="NAD(P)-bd_dom_sf"/>
</dbReference>
<evidence type="ECO:0000313" key="5">
    <source>
        <dbReference type="Proteomes" id="UP000752814"/>
    </source>
</evidence>
<dbReference type="InterPro" id="IPR013154">
    <property type="entry name" value="ADH-like_N"/>
</dbReference>
<dbReference type="GO" id="GO:0044281">
    <property type="term" value="P:small molecule metabolic process"/>
    <property type="evidence" value="ECO:0007669"/>
    <property type="project" value="UniProtKB-ARBA"/>
</dbReference>
<dbReference type="InterPro" id="IPR011032">
    <property type="entry name" value="GroES-like_sf"/>
</dbReference>
<comment type="caution">
    <text evidence="4">The sequence shown here is derived from an EMBL/GenBank/DDBJ whole genome shotgun (WGS) entry which is preliminary data.</text>
</comment>
<dbReference type="Gene3D" id="3.40.50.720">
    <property type="entry name" value="NAD(P)-binding Rossmann-like Domain"/>
    <property type="match status" value="1"/>
</dbReference>
<sequence>MKAALLKSPNELCISEVTKPQCPDGGILVKMDACAICPTDVKMLRKGQRDLVYPRILGHEVAGTITEDKSGKYSVGDRVQVWPGIACGECVACSKGMDNMCKNQGIIGFNFDGGFAEYLAVPEGNVIRNGVNVIPDNVSSEEAALTEPLACCIHAQERCSLKAGESVLIFGAGTMGQLCSESSIGKGCQSIVVEPSPERKNINATAVFDPDADLYNNVMEVTSGRGADVIILTTPKAAIDSNLLSMAAQGGRICIFSGLNSKEPERTLDMNLIHYHELSIVGAYGCTSSSDTHALEMISSELIDVKKFIQKRVSLDDLNKGIDAVENSRVLKCVVNEF</sequence>
<dbReference type="SUPFAM" id="SSF51735">
    <property type="entry name" value="NAD(P)-binding Rossmann-fold domains"/>
    <property type="match status" value="1"/>
</dbReference>
<dbReference type="GO" id="GO:0043168">
    <property type="term" value="F:anion binding"/>
    <property type="evidence" value="ECO:0007669"/>
    <property type="project" value="UniProtKB-ARBA"/>
</dbReference>
<dbReference type="SUPFAM" id="SSF50129">
    <property type="entry name" value="GroES-like"/>
    <property type="match status" value="1"/>
</dbReference>
<dbReference type="PANTHER" id="PTHR43401:SF2">
    <property type="entry name" value="L-THREONINE 3-DEHYDROGENASE"/>
    <property type="match status" value="1"/>
</dbReference>
<dbReference type="Pfam" id="PF00107">
    <property type="entry name" value="ADH_zinc_N"/>
    <property type="match status" value="1"/>
</dbReference>
<evidence type="ECO:0000259" key="3">
    <source>
        <dbReference type="Pfam" id="PF08240"/>
    </source>
</evidence>
<feature type="domain" description="Alcohol dehydrogenase-like N-terminal" evidence="3">
    <location>
        <begin position="24"/>
        <end position="128"/>
    </location>
</feature>
<protein>
    <recommendedName>
        <fullName evidence="6">Alcohol dehydrogenase</fullName>
    </recommendedName>
</protein>
<keyword evidence="1" id="KW-0560">Oxidoreductase</keyword>
<feature type="domain" description="Alcohol dehydrogenase-like C-terminal" evidence="2">
    <location>
        <begin position="186"/>
        <end position="298"/>
    </location>
</feature>
<dbReference type="GO" id="GO:0030554">
    <property type="term" value="F:adenyl nucleotide binding"/>
    <property type="evidence" value="ECO:0007669"/>
    <property type="project" value="UniProtKB-ARBA"/>
</dbReference>
<evidence type="ECO:0000313" key="4">
    <source>
        <dbReference type="EMBL" id="TQS81599.1"/>
    </source>
</evidence>
<name>A0A8J8PFJ7_9ARCH</name>
<dbReference type="GO" id="GO:0016616">
    <property type="term" value="F:oxidoreductase activity, acting on the CH-OH group of donors, NAD or NADP as acceptor"/>
    <property type="evidence" value="ECO:0007669"/>
    <property type="project" value="UniProtKB-ARBA"/>
</dbReference>
<dbReference type="InterPro" id="IPR050129">
    <property type="entry name" value="Zn_alcohol_dh"/>
</dbReference>
<dbReference type="EMBL" id="LVVT01000022">
    <property type="protein sequence ID" value="TQS81599.1"/>
    <property type="molecule type" value="Genomic_DNA"/>
</dbReference>